<reference evidence="6" key="1">
    <citation type="submission" date="2015-10" db="EMBL/GenBank/DDBJ databases">
        <title>Biosynthesis of SCL-MCL polyhydroxyalkanoates by metagenomic clones in Pseudomonas putida.</title>
        <authorList>
            <person name="Cheng J."/>
            <person name="Charles T.C."/>
        </authorList>
    </citation>
    <scope>NUCLEOTIDE SEQUENCE</scope>
</reference>
<dbReference type="SUPFAM" id="SSF48452">
    <property type="entry name" value="TPR-like"/>
    <property type="match status" value="1"/>
</dbReference>
<organism evidence="6">
    <name type="scientific">uncultured bacterium 20</name>
    <dbReference type="NCBI Taxonomy" id="1748270"/>
    <lineage>
        <taxon>Bacteria</taxon>
        <taxon>environmental samples</taxon>
    </lineage>
</organism>
<keyword evidence="1" id="KW-0805">Transcription regulation</keyword>
<dbReference type="InterPro" id="IPR000792">
    <property type="entry name" value="Tscrpt_reg_LuxR_C"/>
</dbReference>
<dbReference type="PROSITE" id="PS50043">
    <property type="entry name" value="HTH_LUXR_2"/>
    <property type="match status" value="1"/>
</dbReference>
<dbReference type="Gene3D" id="1.25.40.10">
    <property type="entry name" value="Tetratricopeptide repeat domain"/>
    <property type="match status" value="1"/>
</dbReference>
<dbReference type="Pfam" id="PF00196">
    <property type="entry name" value="GerE"/>
    <property type="match status" value="1"/>
</dbReference>
<dbReference type="GO" id="GO:0006355">
    <property type="term" value="P:regulation of DNA-templated transcription"/>
    <property type="evidence" value="ECO:0007669"/>
    <property type="project" value="InterPro"/>
</dbReference>
<dbReference type="CDD" id="cd06170">
    <property type="entry name" value="LuxR_C_like"/>
    <property type="match status" value="1"/>
</dbReference>
<evidence type="ECO:0000256" key="4">
    <source>
        <dbReference type="SAM" id="MobiDB-lite"/>
    </source>
</evidence>
<dbReference type="AlphaFoldDB" id="A0A0U3U9Y2"/>
<evidence type="ECO:0000256" key="1">
    <source>
        <dbReference type="ARBA" id="ARBA00023015"/>
    </source>
</evidence>
<dbReference type="InterPro" id="IPR011990">
    <property type="entry name" value="TPR-like_helical_dom_sf"/>
</dbReference>
<accession>A0A0U3U9Y2</accession>
<dbReference type="InterPro" id="IPR059106">
    <property type="entry name" value="WHD_MalT"/>
</dbReference>
<feature type="region of interest" description="Disordered" evidence="4">
    <location>
        <begin position="846"/>
        <end position="866"/>
    </location>
</feature>
<evidence type="ECO:0000256" key="3">
    <source>
        <dbReference type="ARBA" id="ARBA00023163"/>
    </source>
</evidence>
<proteinExistence type="predicted"/>
<dbReference type="InterPro" id="IPR016032">
    <property type="entry name" value="Sig_transdc_resp-reg_C-effctor"/>
</dbReference>
<evidence type="ECO:0000259" key="5">
    <source>
        <dbReference type="PROSITE" id="PS50043"/>
    </source>
</evidence>
<dbReference type="PANTHER" id="PTHR44688">
    <property type="entry name" value="DNA-BINDING TRANSCRIPTIONAL ACTIVATOR DEVR_DOSR"/>
    <property type="match status" value="1"/>
</dbReference>
<protein>
    <submittedName>
        <fullName evidence="6">LuxR family transcriptional regulator</fullName>
    </submittedName>
</protein>
<dbReference type="Pfam" id="PF25873">
    <property type="entry name" value="WHD_MalT"/>
    <property type="match status" value="1"/>
</dbReference>
<keyword evidence="2" id="KW-0238">DNA-binding</keyword>
<sequence>MPRCIRNDERTRSEADRSHPDETRLSCLRGESFDACDNAGMFVTPLGTKIHTPSPGRAFVPRQRLVSQLESGLGAKLTLVLAPAGFGKTTLVSSWIRSRGDAQSPALPHVAWLSLDENDDESTQFLSYLILALQTVAPHLGEAAKSLLDFPHPVAPEHLVSSIVNDLDDWREPTLLVLDDYHFIRSQAIHDAVAFLIDYAPPHFHVLVASRNEPPLALARWRVRGQLVEIGFQDLRFTREETAEFLNHVMGLDLTADAVGQLEERTEGWVAGLQMAALSLRKSPQSTGGVAHTIAAFGGQHRYVVDYLAEEVMRQQPEHIRDFLRKTSILDRLTAPLCDAVTGRGDSEAILSHLEQSNLFLVGLDEHRQWYRYHPIFADFLRAALPRDERSLLHRQAGEWWVAHRFPTEAIHHALAAEDFETAAALITEHQETELKRGGLSTLLNWLNVLPEAIVLGSSVLSARKGHILYLRGQTEEAQRYAVVAEAALHSDIPPPHRGEVCVFLADLAINRGKASECLELAQEALSLLDDTGSFSRTLALSLAGEAQRLLRDYNGAIHTLRQAVEWGQRSGNHLVGLNALSHLAPLLYFQGRRLEAMILAQQAADGHVDARGHALPVSGLVHVPLGILHYEANDLEQARRHLEIGVALCRQLGMLHLSLTGQRILAKLQFAEGEVDAAFATLSEARGLASRLGNGRAERAIVAVTADLHLRQGNVAAAAGVFDAATSPKSLREHERLTRIRLLLSRGEPLVAQGLLQEMAEAIERDGRVARLITVCVLQALAAHALEAHGEAAAFMERAVRLAAPADYQRLFLDEGALVGTLLRPLRHIAPNFVARLLRVLSSTEAPPEAKPESSPPAPSDHEPLGEREREILRLVAEGLSNEAIGSRLFISVGTVKWYLNGIYHKLDVRNRTEAVARARRSSLL</sequence>
<dbReference type="InterPro" id="IPR036388">
    <property type="entry name" value="WH-like_DNA-bd_sf"/>
</dbReference>
<evidence type="ECO:0000313" key="6">
    <source>
        <dbReference type="EMBL" id="ALV86488.1"/>
    </source>
</evidence>
<dbReference type="SUPFAM" id="SSF46894">
    <property type="entry name" value="C-terminal effector domain of the bipartite response regulators"/>
    <property type="match status" value="1"/>
</dbReference>
<evidence type="ECO:0000256" key="2">
    <source>
        <dbReference type="ARBA" id="ARBA00023125"/>
    </source>
</evidence>
<dbReference type="GO" id="GO:0003677">
    <property type="term" value="F:DNA binding"/>
    <property type="evidence" value="ECO:0007669"/>
    <property type="project" value="UniProtKB-KW"/>
</dbReference>
<dbReference type="Gene3D" id="3.40.50.300">
    <property type="entry name" value="P-loop containing nucleotide triphosphate hydrolases"/>
    <property type="match status" value="1"/>
</dbReference>
<keyword evidence="3" id="KW-0804">Transcription</keyword>
<dbReference type="EMBL" id="KT944266">
    <property type="protein sequence ID" value="ALV86488.1"/>
    <property type="molecule type" value="Genomic_DNA"/>
</dbReference>
<dbReference type="InterPro" id="IPR027417">
    <property type="entry name" value="P-loop_NTPase"/>
</dbReference>
<feature type="domain" description="HTH luxR-type" evidence="5">
    <location>
        <begin position="859"/>
        <end position="924"/>
    </location>
</feature>
<dbReference type="SUPFAM" id="SSF52540">
    <property type="entry name" value="P-loop containing nucleoside triphosphate hydrolases"/>
    <property type="match status" value="1"/>
</dbReference>
<dbReference type="SMART" id="SM00421">
    <property type="entry name" value="HTH_LUXR"/>
    <property type="match status" value="1"/>
</dbReference>
<dbReference type="Gene3D" id="1.10.10.10">
    <property type="entry name" value="Winged helix-like DNA-binding domain superfamily/Winged helix DNA-binding domain"/>
    <property type="match status" value="1"/>
</dbReference>
<name>A0A0U3U9Y2_9BACT</name>
<feature type="region of interest" description="Disordered" evidence="4">
    <location>
        <begin position="1"/>
        <end position="21"/>
    </location>
</feature>
<dbReference type="InterPro" id="IPR041617">
    <property type="entry name" value="TPR_MalT"/>
</dbReference>
<dbReference type="Pfam" id="PF17874">
    <property type="entry name" value="TPR_MalT"/>
    <property type="match status" value="1"/>
</dbReference>
<dbReference type="PANTHER" id="PTHR44688:SF16">
    <property type="entry name" value="DNA-BINDING TRANSCRIPTIONAL ACTIVATOR DEVR_DOSR"/>
    <property type="match status" value="1"/>
</dbReference>
<dbReference type="PRINTS" id="PR00038">
    <property type="entry name" value="HTHLUXR"/>
</dbReference>